<dbReference type="RefSeq" id="WP_045923167.1">
    <property type="nucleotide sequence ID" value="NZ_JBHTHW010000005.1"/>
</dbReference>
<keyword evidence="3 7" id="KW-0479">Metal-binding</keyword>
<dbReference type="PATRIC" id="fig|1218508.4.peg.1320"/>
<dbReference type="GO" id="GO:0006108">
    <property type="term" value="P:malate metabolic process"/>
    <property type="evidence" value="ECO:0007669"/>
    <property type="project" value="TreeGrafter"/>
</dbReference>
<dbReference type="GO" id="GO:0046872">
    <property type="term" value="F:metal ion binding"/>
    <property type="evidence" value="ECO:0007669"/>
    <property type="project" value="UniProtKB-KW"/>
</dbReference>
<dbReference type="GO" id="GO:0005829">
    <property type="term" value="C:cytosol"/>
    <property type="evidence" value="ECO:0007669"/>
    <property type="project" value="TreeGrafter"/>
</dbReference>
<dbReference type="SMART" id="SM01274">
    <property type="entry name" value="malic"/>
    <property type="match status" value="1"/>
</dbReference>
<keyword evidence="4" id="KW-0520">NAD</keyword>
<dbReference type="GO" id="GO:0016616">
    <property type="term" value="F:oxidoreductase activity, acting on the CH-OH group of donors, NAD or NADP as acceptor"/>
    <property type="evidence" value="ECO:0007669"/>
    <property type="project" value="InterPro"/>
</dbReference>
<feature type="active site" description="Proton acceptor" evidence="5">
    <location>
        <position position="165"/>
    </location>
</feature>
<reference evidence="11 12" key="1">
    <citation type="submission" date="2014-12" db="EMBL/GenBank/DDBJ databases">
        <title>Comparative genomics of the lactic acid bacteria isolated from the honey bee gut.</title>
        <authorList>
            <person name="Ellegaard K.M."/>
            <person name="Tamarit D."/>
            <person name="Javelind E."/>
            <person name="Olofsson T."/>
            <person name="Andersson S.G."/>
            <person name="Vasquez A."/>
        </authorList>
    </citation>
    <scope>NUCLEOTIDE SEQUENCE [LARGE SCALE GENOMIC DNA]</scope>
    <source>
        <strain evidence="11 12">Hon2</strain>
    </source>
</reference>
<feature type="domain" description="Malic enzyme N-terminal" evidence="10">
    <location>
        <begin position="69"/>
        <end position="251"/>
    </location>
</feature>
<comment type="similarity">
    <text evidence="2 8">Belongs to the malic enzymes family.</text>
</comment>
<dbReference type="GO" id="GO:0043464">
    <property type="term" value="P:malolactic fermentation"/>
    <property type="evidence" value="ECO:0007669"/>
    <property type="project" value="InterPro"/>
</dbReference>
<dbReference type="PANTHER" id="PTHR23406">
    <property type="entry name" value="MALIC ENZYME-RELATED"/>
    <property type="match status" value="1"/>
</dbReference>
<dbReference type="AlphaFoldDB" id="A0A0F4KQE2"/>
<dbReference type="GO" id="GO:0004470">
    <property type="term" value="F:malic enzyme activity"/>
    <property type="evidence" value="ECO:0007669"/>
    <property type="project" value="InterPro"/>
</dbReference>
<dbReference type="GO" id="GO:0043883">
    <property type="term" value="F:malolactic enzyme activity"/>
    <property type="evidence" value="ECO:0007669"/>
    <property type="project" value="InterPro"/>
</dbReference>
<feature type="domain" description="Malic enzyme NAD-binding" evidence="9">
    <location>
        <begin position="261"/>
        <end position="517"/>
    </location>
</feature>
<dbReference type="SUPFAM" id="SSF51735">
    <property type="entry name" value="NAD(P)-binding Rossmann-fold domains"/>
    <property type="match status" value="1"/>
</dbReference>
<dbReference type="InterPro" id="IPR015884">
    <property type="entry name" value="Malic_enzyme_CS"/>
</dbReference>
<dbReference type="PIRSF" id="PIRSF000106">
    <property type="entry name" value="ME"/>
    <property type="match status" value="1"/>
</dbReference>
<evidence type="ECO:0000256" key="3">
    <source>
        <dbReference type="ARBA" id="ARBA00022723"/>
    </source>
</evidence>
<evidence type="ECO:0000256" key="5">
    <source>
        <dbReference type="PIRSR" id="PIRSR000106-1"/>
    </source>
</evidence>
<dbReference type="Pfam" id="PF00390">
    <property type="entry name" value="malic"/>
    <property type="match status" value="1"/>
</dbReference>
<dbReference type="STRING" id="1218508.JG29_13300"/>
<dbReference type="SMART" id="SM00919">
    <property type="entry name" value="Malic_M"/>
    <property type="match status" value="1"/>
</dbReference>
<proteinExistence type="inferred from homology"/>
<accession>A0A0F4KQE2</accession>
<feature type="binding site" evidence="6">
    <location>
        <position position="405"/>
    </location>
    <ligand>
        <name>(S)-malate</name>
        <dbReference type="ChEBI" id="CHEBI:15589"/>
    </ligand>
</feature>
<dbReference type="NCBIfam" id="NF041582">
    <property type="entry name" value="malolactic"/>
    <property type="match status" value="1"/>
</dbReference>
<dbReference type="Gene3D" id="3.40.50.10380">
    <property type="entry name" value="Malic enzyme, N-terminal domain"/>
    <property type="match status" value="1"/>
</dbReference>
<dbReference type="PRINTS" id="PR00072">
    <property type="entry name" value="MALOXRDTASE"/>
</dbReference>
<comment type="cofactor">
    <cofactor evidence="7">
        <name>Mg(2+)</name>
        <dbReference type="ChEBI" id="CHEBI:18420"/>
    </cofactor>
    <cofactor evidence="7">
        <name>Mn(2+)</name>
        <dbReference type="ChEBI" id="CHEBI:29035"/>
    </cofactor>
    <text evidence="7">Divalent metal cations. Prefers magnesium or manganese.</text>
</comment>
<evidence type="ECO:0000259" key="9">
    <source>
        <dbReference type="SMART" id="SM00919"/>
    </source>
</evidence>
<feature type="binding site" evidence="7">
    <location>
        <position position="237"/>
    </location>
    <ligand>
        <name>a divalent metal cation</name>
        <dbReference type="ChEBI" id="CHEBI:60240"/>
    </ligand>
</feature>
<gene>
    <name evidence="11" type="primary">mleS</name>
    <name evidence="11" type="ORF">JG29_13300</name>
</gene>
<evidence type="ECO:0000256" key="7">
    <source>
        <dbReference type="PIRSR" id="PIRSR000106-3"/>
    </source>
</evidence>
<name>A0A0F4KQE2_9LACO</name>
<dbReference type="EMBL" id="JXBZ01000009">
    <property type="protein sequence ID" value="KJY48278.1"/>
    <property type="molecule type" value="Genomic_DNA"/>
</dbReference>
<dbReference type="InterPro" id="IPR037062">
    <property type="entry name" value="Malic_N_dom_sf"/>
</dbReference>
<dbReference type="FunFam" id="3.40.50.10380:FF:000001">
    <property type="entry name" value="NAD-dependent malic enzyme"/>
    <property type="match status" value="1"/>
</dbReference>
<dbReference type="Gene3D" id="3.40.50.720">
    <property type="entry name" value="NAD(P)-binding Rossmann-like Domain"/>
    <property type="match status" value="1"/>
</dbReference>
<evidence type="ECO:0000256" key="8">
    <source>
        <dbReference type="RuleBase" id="RU003427"/>
    </source>
</evidence>
<dbReference type="Proteomes" id="UP000033695">
    <property type="component" value="Unassembled WGS sequence"/>
</dbReference>
<evidence type="ECO:0000313" key="12">
    <source>
        <dbReference type="Proteomes" id="UP000033695"/>
    </source>
</evidence>
<evidence type="ECO:0000256" key="4">
    <source>
        <dbReference type="ARBA" id="ARBA00023027"/>
    </source>
</evidence>
<feature type="binding site" evidence="6">
    <location>
        <position position="449"/>
    </location>
    <ligand>
        <name>(S)-malate</name>
        <dbReference type="ChEBI" id="CHEBI:15589"/>
    </ligand>
</feature>
<dbReference type="InterPro" id="IPR048182">
    <property type="entry name" value="Malolactic_enz"/>
</dbReference>
<sequence length="542" mass="59347">MTKTGQDVLNDPFLNHGTGFTSTERKTLHLQGLLPPQVQTIDQQAQIAYEQVQGKNSNLEKRLFLMTLFNTNRTLFFYLFRQHLPEFMPLVYDPTIAETIENYSHLFINPQQAAFLSIKHQDEMAETLKTAAAGRSIKLIVVTDGEAILGIGDWGTQGVDIAIGKLMVYTAAAGLNPAQVLPVVLDAGTNNPTLLQDSFYLGLHQQRIQGEPYYQFVDNFVQTAEQLFPNMYLHFEDFGRDNAAAILNHYQDQFLTFNDDIQGTGIIVLSAILGALKISQQKLTEQKYLCFGAGTAGMGIVKQIYHEMIQEGLSPTAAQKRFYLVDKQGLLFDDTAALTPEQKPFTRSRKEFAHSDSLTTLKAAVTAIQPTILVGTSTQAGAFDEDIVQAMSRYTPRPIIFPLSNPTKLAEATAADLIRWSHGRALVATGIPSAPVDYQGISYQIGQANNALVYPGLGMGAIAAQAKILSTNMISAAAHSLGEMVDFRQPGAAVLPPISQLELFSQTIAENVCNQAIKDGLSQNNCPNGAEAVATIKWSAHY</sequence>
<dbReference type="NCBIfam" id="NF010052">
    <property type="entry name" value="PRK13529.1"/>
    <property type="match status" value="1"/>
</dbReference>
<comment type="cofactor">
    <cofactor evidence="1">
        <name>Mn(2+)</name>
        <dbReference type="ChEBI" id="CHEBI:29035"/>
    </cofactor>
</comment>
<dbReference type="HOGENOM" id="CLU_011405_5_2_9"/>
<feature type="binding site" evidence="7">
    <location>
        <position position="260"/>
    </location>
    <ligand>
        <name>a divalent metal cation</name>
        <dbReference type="ChEBI" id="CHEBI:60240"/>
    </ligand>
</feature>
<dbReference type="SUPFAM" id="SSF53223">
    <property type="entry name" value="Aminoacid dehydrogenase-like, N-terminal domain"/>
    <property type="match status" value="1"/>
</dbReference>
<evidence type="ECO:0000256" key="2">
    <source>
        <dbReference type="ARBA" id="ARBA00008785"/>
    </source>
</evidence>
<evidence type="ECO:0000313" key="11">
    <source>
        <dbReference type="EMBL" id="KJY48278.1"/>
    </source>
</evidence>
<dbReference type="OrthoDB" id="3314528at2"/>
<dbReference type="InterPro" id="IPR012301">
    <property type="entry name" value="Malic_N_dom"/>
</dbReference>
<dbReference type="Pfam" id="PF03949">
    <property type="entry name" value="Malic_M"/>
    <property type="match status" value="1"/>
</dbReference>
<dbReference type="InterPro" id="IPR036291">
    <property type="entry name" value="NAD(P)-bd_dom_sf"/>
</dbReference>
<feature type="binding site" evidence="7">
    <location>
        <position position="236"/>
    </location>
    <ligand>
        <name>a divalent metal cation</name>
        <dbReference type="ChEBI" id="CHEBI:60240"/>
    </ligand>
</feature>
<keyword evidence="12" id="KW-1185">Reference proteome</keyword>
<feature type="active site" description="Proton donor" evidence="5">
    <location>
        <position position="92"/>
    </location>
</feature>
<dbReference type="PROSITE" id="PS00331">
    <property type="entry name" value="MALIC_ENZYMES"/>
    <property type="match status" value="1"/>
</dbReference>
<evidence type="ECO:0000259" key="10">
    <source>
        <dbReference type="SMART" id="SM01274"/>
    </source>
</evidence>
<evidence type="ECO:0000256" key="6">
    <source>
        <dbReference type="PIRSR" id="PIRSR000106-2"/>
    </source>
</evidence>
<dbReference type="InterPro" id="IPR001891">
    <property type="entry name" value="Malic_OxRdtase"/>
</dbReference>
<protein>
    <submittedName>
        <fullName evidence="11">Malolactic enzyme</fullName>
    </submittedName>
</protein>
<dbReference type="PANTHER" id="PTHR23406:SF34">
    <property type="entry name" value="NAD-DEPENDENT MALIC ENZYME, MITOCHONDRIAL"/>
    <property type="match status" value="1"/>
</dbReference>
<dbReference type="InterPro" id="IPR012302">
    <property type="entry name" value="Malic_NAD-bd"/>
</dbReference>
<dbReference type="InterPro" id="IPR046346">
    <property type="entry name" value="Aminoacid_DH-like_N_sf"/>
</dbReference>
<evidence type="ECO:0000256" key="1">
    <source>
        <dbReference type="ARBA" id="ARBA00001936"/>
    </source>
</evidence>
<dbReference type="GO" id="GO:0051287">
    <property type="term" value="F:NAD binding"/>
    <property type="evidence" value="ECO:0007669"/>
    <property type="project" value="InterPro"/>
</dbReference>
<comment type="caution">
    <text evidence="11">The sequence shown here is derived from an EMBL/GenBank/DDBJ whole genome shotgun (WGS) entry which is preliminary data.</text>
</comment>
<organism evidence="11 12">
    <name type="scientific">Bombilactobacillus mellis</name>
    <dbReference type="NCBI Taxonomy" id="1218508"/>
    <lineage>
        <taxon>Bacteria</taxon>
        <taxon>Bacillati</taxon>
        <taxon>Bacillota</taxon>
        <taxon>Bacilli</taxon>
        <taxon>Lactobacillales</taxon>
        <taxon>Lactobacillaceae</taxon>
        <taxon>Bombilactobacillus</taxon>
    </lineage>
</organism>